<dbReference type="PANTHER" id="PTHR31169">
    <property type="entry name" value="OS05G0300700 PROTEIN"/>
    <property type="match status" value="1"/>
</dbReference>
<feature type="region of interest" description="Disordered" evidence="10">
    <location>
        <begin position="62"/>
        <end position="104"/>
    </location>
</feature>
<evidence type="ECO:0000256" key="1">
    <source>
        <dbReference type="ARBA" id="ARBA00004123"/>
    </source>
</evidence>
<evidence type="ECO:0000256" key="5">
    <source>
        <dbReference type="ARBA" id="ARBA00022553"/>
    </source>
</evidence>
<dbReference type="AlphaFoldDB" id="A0A8K0GRM7"/>
<evidence type="ECO:0000313" key="12">
    <source>
        <dbReference type="EMBL" id="KAF3438882.1"/>
    </source>
</evidence>
<reference evidence="12" key="1">
    <citation type="submission" date="2020-03" db="EMBL/GenBank/DDBJ databases">
        <title>A high-quality chromosome-level genome assembly of a woody plant with both climbing and erect habits, Rhamnella rubrinervis.</title>
        <authorList>
            <person name="Lu Z."/>
            <person name="Yang Y."/>
            <person name="Zhu X."/>
            <person name="Sun Y."/>
        </authorList>
    </citation>
    <scope>NUCLEOTIDE SEQUENCE</scope>
    <source>
        <strain evidence="12">BYM</strain>
        <tissue evidence="12">Leaf</tissue>
    </source>
</reference>
<evidence type="ECO:0000256" key="2">
    <source>
        <dbReference type="ARBA" id="ARBA00004496"/>
    </source>
</evidence>
<comment type="caution">
    <text evidence="12">The sequence shown here is derived from an EMBL/GenBank/DDBJ whole genome shotgun (WGS) entry which is preliminary data.</text>
</comment>
<gene>
    <name evidence="12" type="ORF">FNV43_RR17157</name>
</gene>
<keyword evidence="5" id="KW-0597">Phosphoprotein</keyword>
<keyword evidence="3" id="KW-0963">Cytoplasm</keyword>
<name>A0A8K0GRM7_9ROSA</name>
<organism evidence="12 13">
    <name type="scientific">Rhamnella rubrinervis</name>
    <dbReference type="NCBI Taxonomy" id="2594499"/>
    <lineage>
        <taxon>Eukaryota</taxon>
        <taxon>Viridiplantae</taxon>
        <taxon>Streptophyta</taxon>
        <taxon>Embryophyta</taxon>
        <taxon>Tracheophyta</taxon>
        <taxon>Spermatophyta</taxon>
        <taxon>Magnoliopsida</taxon>
        <taxon>eudicotyledons</taxon>
        <taxon>Gunneridae</taxon>
        <taxon>Pentapetalae</taxon>
        <taxon>rosids</taxon>
        <taxon>fabids</taxon>
        <taxon>Rosales</taxon>
        <taxon>Rhamnaceae</taxon>
        <taxon>rhamnoid group</taxon>
        <taxon>Rhamneae</taxon>
        <taxon>Rhamnella</taxon>
    </lineage>
</organism>
<dbReference type="OrthoDB" id="298344at2759"/>
<keyword evidence="9" id="KW-0539">Nucleus</keyword>
<dbReference type="PANTHER" id="PTHR31169:SF23">
    <property type="entry name" value="OS03G0572250 PROTEIN"/>
    <property type="match status" value="1"/>
</dbReference>
<evidence type="ECO:0000256" key="10">
    <source>
        <dbReference type="SAM" id="MobiDB-lite"/>
    </source>
</evidence>
<feature type="region of interest" description="Disordered" evidence="10">
    <location>
        <begin position="1"/>
        <end position="43"/>
    </location>
</feature>
<dbReference type="Pfam" id="PF10497">
    <property type="entry name" value="zf-4CXXC_R1"/>
    <property type="match status" value="1"/>
</dbReference>
<feature type="compositionally biased region" description="Basic and acidic residues" evidence="10">
    <location>
        <begin position="324"/>
        <end position="334"/>
    </location>
</feature>
<keyword evidence="4" id="KW-1017">Isopeptide bond</keyword>
<feature type="region of interest" description="Disordered" evidence="10">
    <location>
        <begin position="320"/>
        <end position="339"/>
    </location>
</feature>
<keyword evidence="6" id="KW-0832">Ubl conjugation</keyword>
<accession>A0A8K0GRM7</accession>
<proteinExistence type="predicted"/>
<dbReference type="GO" id="GO:0006355">
    <property type="term" value="P:regulation of DNA-templated transcription"/>
    <property type="evidence" value="ECO:0007669"/>
    <property type="project" value="InterPro"/>
</dbReference>
<evidence type="ECO:0000256" key="4">
    <source>
        <dbReference type="ARBA" id="ARBA00022499"/>
    </source>
</evidence>
<feature type="compositionally biased region" description="Polar residues" evidence="10">
    <location>
        <begin position="18"/>
        <end position="39"/>
    </location>
</feature>
<evidence type="ECO:0000256" key="7">
    <source>
        <dbReference type="ARBA" id="ARBA00023015"/>
    </source>
</evidence>
<dbReference type="EMBL" id="VOIH02000008">
    <property type="protein sequence ID" value="KAF3438882.1"/>
    <property type="molecule type" value="Genomic_DNA"/>
</dbReference>
<protein>
    <recommendedName>
        <fullName evidence="11">Zinc-finger domain-containing protein</fullName>
    </recommendedName>
</protein>
<comment type="subcellular location">
    <subcellularLocation>
        <location evidence="2">Cytoplasm</location>
    </subcellularLocation>
    <subcellularLocation>
        <location evidence="1">Nucleus</location>
    </subcellularLocation>
</comment>
<dbReference type="GO" id="GO:0005737">
    <property type="term" value="C:cytoplasm"/>
    <property type="evidence" value="ECO:0007669"/>
    <property type="project" value="UniProtKB-SubCell"/>
</dbReference>
<keyword evidence="8" id="KW-0804">Transcription</keyword>
<evidence type="ECO:0000313" key="13">
    <source>
        <dbReference type="Proteomes" id="UP000796880"/>
    </source>
</evidence>
<keyword evidence="7" id="KW-0805">Transcription regulation</keyword>
<dbReference type="InterPro" id="IPR018866">
    <property type="entry name" value="Znf-4CXXC_R1"/>
</dbReference>
<evidence type="ECO:0000256" key="6">
    <source>
        <dbReference type="ARBA" id="ARBA00022843"/>
    </source>
</evidence>
<sequence length="628" mass="70408">MPTLRRRSRILPAPGNPGNPSNDDQQAQSTHTQTISQYEQSREERIKQNLQKMQKLGILDLSQKLNSQIRPKRTPKDPSRHKSTPASSALPPTGPTRRSSRLQNVTPISYSEVDALKQDKALLKNKDIVLEVGSKPEIYTEEHKKLLGNTEKTWVLFVDGYGNDGNRIYDPIKGKTCHQCRQKTLGHRTHCCKCNMVQGQFCGDCLYMRYGEHVLEALENPDWICPACRGICNCSLCRKAKGWPPTGCLYKKVSGLGFKSVAHYLIQTHLQESDMVKGSDISNQVSAKRSLQFTDREALSKESLKVNSINLASSKSQFEDQSTDEFKSEKERKKQSIQNEGINCQISAKRLLPFSDTGPLSQNMGPCEAEHKVDDQFGLLKSHYENHCDGFKSEKETEIAGIECFSSETTFSKPKRKPAQTIEPSMDTIAGRLSQRRKIGNGQDNALQKPKEKVLCCKQGISEILTGMEVEQEKEQHFTGSKQDIDGDIMLEENPKMKKPFLATKLNSDSIAGRLKLRGRNHDNGGELPRVNDSILDVKQHVENFPSDKEVEKDKEILPSDIKHDGGCNTPSERSPKLKHKRALANALSLDSIAGRLRQRRRKADGHDADFAGMLTSTTSSIPCSEYC</sequence>
<dbReference type="GO" id="GO:0005634">
    <property type="term" value="C:nucleus"/>
    <property type="evidence" value="ECO:0007669"/>
    <property type="project" value="UniProtKB-SubCell"/>
</dbReference>
<dbReference type="InterPro" id="IPR040221">
    <property type="entry name" value="CDCA7/CDA7L"/>
</dbReference>
<evidence type="ECO:0000256" key="3">
    <source>
        <dbReference type="ARBA" id="ARBA00022490"/>
    </source>
</evidence>
<evidence type="ECO:0000259" key="11">
    <source>
        <dbReference type="Pfam" id="PF10497"/>
    </source>
</evidence>
<evidence type="ECO:0000256" key="8">
    <source>
        <dbReference type="ARBA" id="ARBA00023163"/>
    </source>
</evidence>
<evidence type="ECO:0000256" key="9">
    <source>
        <dbReference type="ARBA" id="ARBA00023242"/>
    </source>
</evidence>
<feature type="domain" description="Zinc-finger" evidence="11">
    <location>
        <begin position="169"/>
        <end position="265"/>
    </location>
</feature>
<keyword evidence="13" id="KW-1185">Reference proteome</keyword>
<dbReference type="Proteomes" id="UP000796880">
    <property type="component" value="Unassembled WGS sequence"/>
</dbReference>